<reference evidence="3 4" key="1">
    <citation type="submission" date="2017-11" db="EMBL/GenBank/DDBJ databases">
        <title>De-novo sequencing of pomegranate (Punica granatum L.) genome.</title>
        <authorList>
            <person name="Akparov Z."/>
            <person name="Amiraslanov A."/>
            <person name="Hajiyeva S."/>
            <person name="Abbasov M."/>
            <person name="Kaur K."/>
            <person name="Hamwieh A."/>
            <person name="Solovyev V."/>
            <person name="Salamov A."/>
            <person name="Braich B."/>
            <person name="Kosarev P."/>
            <person name="Mahmoud A."/>
            <person name="Hajiyev E."/>
            <person name="Babayeva S."/>
            <person name="Izzatullayeva V."/>
            <person name="Mammadov A."/>
            <person name="Mammadov A."/>
            <person name="Sharifova S."/>
            <person name="Ojaghi J."/>
            <person name="Eynullazada K."/>
            <person name="Bayramov B."/>
            <person name="Abdulazimova A."/>
            <person name="Shahmuradov I."/>
        </authorList>
    </citation>
    <scope>NUCLEOTIDE SEQUENCE [LARGE SCALE GENOMIC DNA]</scope>
    <source>
        <strain evidence="4">cv. AG2017</strain>
        <tissue evidence="3">Leaf</tissue>
    </source>
</reference>
<accession>A0A2I0J5L0</accession>
<keyword evidence="4" id="KW-1185">Reference proteome</keyword>
<protein>
    <submittedName>
        <fullName evidence="3">Uncharacterized protein</fullName>
    </submittedName>
</protein>
<keyword evidence="2" id="KW-1133">Transmembrane helix</keyword>
<organism evidence="3 4">
    <name type="scientific">Punica granatum</name>
    <name type="common">Pomegranate</name>
    <dbReference type="NCBI Taxonomy" id="22663"/>
    <lineage>
        <taxon>Eukaryota</taxon>
        <taxon>Viridiplantae</taxon>
        <taxon>Streptophyta</taxon>
        <taxon>Embryophyta</taxon>
        <taxon>Tracheophyta</taxon>
        <taxon>Spermatophyta</taxon>
        <taxon>Magnoliopsida</taxon>
        <taxon>eudicotyledons</taxon>
        <taxon>Gunneridae</taxon>
        <taxon>Pentapetalae</taxon>
        <taxon>rosids</taxon>
        <taxon>malvids</taxon>
        <taxon>Myrtales</taxon>
        <taxon>Lythraceae</taxon>
        <taxon>Punica</taxon>
    </lineage>
</organism>
<feature type="coiled-coil region" evidence="1">
    <location>
        <begin position="66"/>
        <end position="104"/>
    </location>
</feature>
<sequence>MKMSCLPKCRLTKLLAWLQIILGGLVVVVSLSSLFVFYSAGFLIHREDICRHIYGVKEVIPEGFDVRALSDRVDEILDKLDSLQEKLESKVQQMERNKDVLSKLNVTMLEYKKYLEDE</sequence>
<evidence type="ECO:0000256" key="1">
    <source>
        <dbReference type="SAM" id="Coils"/>
    </source>
</evidence>
<name>A0A2I0J5L0_PUNGR</name>
<dbReference type="Proteomes" id="UP000233551">
    <property type="component" value="Unassembled WGS sequence"/>
</dbReference>
<proteinExistence type="predicted"/>
<keyword evidence="2" id="KW-0812">Transmembrane</keyword>
<dbReference type="EMBL" id="PGOL01002006">
    <property type="protein sequence ID" value="PKI51521.1"/>
    <property type="molecule type" value="Genomic_DNA"/>
</dbReference>
<feature type="non-terminal residue" evidence="3">
    <location>
        <position position="118"/>
    </location>
</feature>
<dbReference type="AlphaFoldDB" id="A0A2I0J5L0"/>
<comment type="caution">
    <text evidence="3">The sequence shown here is derived from an EMBL/GenBank/DDBJ whole genome shotgun (WGS) entry which is preliminary data.</text>
</comment>
<dbReference type="STRING" id="22663.A0A2I0J5L0"/>
<keyword evidence="1" id="KW-0175">Coiled coil</keyword>
<evidence type="ECO:0000313" key="4">
    <source>
        <dbReference type="Proteomes" id="UP000233551"/>
    </source>
</evidence>
<evidence type="ECO:0000313" key="3">
    <source>
        <dbReference type="EMBL" id="PKI51521.1"/>
    </source>
</evidence>
<gene>
    <name evidence="3" type="ORF">CRG98_028081</name>
</gene>
<feature type="transmembrane region" description="Helical" evidence="2">
    <location>
        <begin position="20"/>
        <end position="44"/>
    </location>
</feature>
<keyword evidence="2" id="KW-0472">Membrane</keyword>
<evidence type="ECO:0000256" key="2">
    <source>
        <dbReference type="SAM" id="Phobius"/>
    </source>
</evidence>